<feature type="domain" description="RBD" evidence="4">
    <location>
        <begin position="327"/>
        <end position="397"/>
    </location>
</feature>
<dbReference type="GO" id="GO:0005886">
    <property type="term" value="C:plasma membrane"/>
    <property type="evidence" value="ECO:0007669"/>
    <property type="project" value="TreeGrafter"/>
</dbReference>
<dbReference type="InterPro" id="IPR016137">
    <property type="entry name" value="RGS"/>
</dbReference>
<dbReference type="GO" id="GO:0005634">
    <property type="term" value="C:nucleus"/>
    <property type="evidence" value="ECO:0007669"/>
    <property type="project" value="TreeGrafter"/>
</dbReference>
<dbReference type="SUPFAM" id="SSF54236">
    <property type="entry name" value="Ubiquitin-like"/>
    <property type="match status" value="1"/>
</dbReference>
<dbReference type="SUPFAM" id="SSF48097">
    <property type="entry name" value="Regulator of G-protein signaling, RGS"/>
    <property type="match status" value="1"/>
</dbReference>
<dbReference type="GO" id="GO:0005737">
    <property type="term" value="C:cytoplasm"/>
    <property type="evidence" value="ECO:0007669"/>
    <property type="project" value="TreeGrafter"/>
</dbReference>
<dbReference type="Gene3D" id="3.10.20.90">
    <property type="entry name" value="Phosphatidylinositol 3-kinase Catalytic Subunit, Chain A, domain 1"/>
    <property type="match status" value="1"/>
</dbReference>
<keyword evidence="1" id="KW-0343">GTPase activation</keyword>
<dbReference type="AlphaFoldDB" id="A0AAE0S3B0"/>
<dbReference type="Proteomes" id="UP001195483">
    <property type="component" value="Unassembled WGS sequence"/>
</dbReference>
<reference evidence="5" key="1">
    <citation type="journal article" date="2021" name="Genome Biol. Evol.">
        <title>A High-Quality Reference Genome for a Parasitic Bivalve with Doubly Uniparental Inheritance (Bivalvia: Unionida).</title>
        <authorList>
            <person name="Smith C.H."/>
        </authorList>
    </citation>
    <scope>NUCLEOTIDE SEQUENCE</scope>
    <source>
        <strain evidence="5">CHS0354</strain>
    </source>
</reference>
<feature type="compositionally biased region" description="Basic and acidic residues" evidence="2">
    <location>
        <begin position="247"/>
        <end position="267"/>
    </location>
</feature>
<dbReference type="Gene3D" id="1.10.167.10">
    <property type="entry name" value="Regulator of G-protein Signalling 4, domain 2"/>
    <property type="match status" value="1"/>
</dbReference>
<dbReference type="PROSITE" id="PS50132">
    <property type="entry name" value="RGS"/>
    <property type="match status" value="1"/>
</dbReference>
<evidence type="ECO:0000259" key="3">
    <source>
        <dbReference type="PROSITE" id="PS50132"/>
    </source>
</evidence>
<name>A0AAE0S3B0_9BIVA</name>
<dbReference type="GO" id="GO:0007165">
    <property type="term" value="P:signal transduction"/>
    <property type="evidence" value="ECO:0007669"/>
    <property type="project" value="InterPro"/>
</dbReference>
<reference evidence="5" key="3">
    <citation type="submission" date="2023-05" db="EMBL/GenBank/DDBJ databases">
        <authorList>
            <person name="Smith C.H."/>
        </authorList>
    </citation>
    <scope>NUCLEOTIDE SEQUENCE</scope>
    <source>
        <strain evidence="5">CHS0354</strain>
        <tissue evidence="5">Mantle</tissue>
    </source>
</reference>
<dbReference type="PANTHER" id="PTHR45945">
    <property type="entry name" value="REGULATOR OF G-PROTEIN SIGNALING LOCO"/>
    <property type="match status" value="1"/>
</dbReference>
<dbReference type="EMBL" id="JAEAOA010000425">
    <property type="protein sequence ID" value="KAK3584487.1"/>
    <property type="molecule type" value="Genomic_DNA"/>
</dbReference>
<dbReference type="InterPro" id="IPR036305">
    <property type="entry name" value="RGS_sf"/>
</dbReference>
<proteinExistence type="predicted"/>
<dbReference type="PANTHER" id="PTHR45945:SF3">
    <property type="entry name" value="REGULATOR OF G-PROTEIN SIGNALING LOCO"/>
    <property type="match status" value="1"/>
</dbReference>
<dbReference type="InterPro" id="IPR024066">
    <property type="entry name" value="RGS_subdom1/3"/>
</dbReference>
<feature type="compositionally biased region" description="Basic and acidic residues" evidence="2">
    <location>
        <begin position="300"/>
        <end position="310"/>
    </location>
</feature>
<dbReference type="CDD" id="cd17067">
    <property type="entry name" value="RBD2_RGS12_like"/>
    <property type="match status" value="1"/>
</dbReference>
<evidence type="ECO:0000313" key="6">
    <source>
        <dbReference type="Proteomes" id="UP001195483"/>
    </source>
</evidence>
<dbReference type="GO" id="GO:0005096">
    <property type="term" value="F:GTPase activator activity"/>
    <property type="evidence" value="ECO:0007669"/>
    <property type="project" value="UniProtKB-KW"/>
</dbReference>
<reference evidence="5" key="2">
    <citation type="journal article" date="2021" name="Genome Biol. Evol.">
        <title>Developing a high-quality reference genome for a parasitic bivalve with doubly uniparental inheritance (Bivalvia: Unionida).</title>
        <authorList>
            <person name="Smith C.H."/>
        </authorList>
    </citation>
    <scope>NUCLEOTIDE SEQUENCE</scope>
    <source>
        <strain evidence="5">CHS0354</strain>
        <tissue evidence="5">Mantle</tissue>
    </source>
</reference>
<feature type="compositionally biased region" description="Polar residues" evidence="2">
    <location>
        <begin position="282"/>
        <end position="291"/>
    </location>
</feature>
<dbReference type="InterPro" id="IPR029071">
    <property type="entry name" value="Ubiquitin-like_domsf"/>
</dbReference>
<dbReference type="Pfam" id="PF00615">
    <property type="entry name" value="RGS"/>
    <property type="match status" value="1"/>
</dbReference>
<dbReference type="InterPro" id="IPR003116">
    <property type="entry name" value="RBD_dom"/>
</dbReference>
<dbReference type="GO" id="GO:0008277">
    <property type="term" value="P:regulation of G protein-coupled receptor signaling pathway"/>
    <property type="evidence" value="ECO:0007669"/>
    <property type="project" value="TreeGrafter"/>
</dbReference>
<evidence type="ECO:0000256" key="1">
    <source>
        <dbReference type="ARBA" id="ARBA00022468"/>
    </source>
</evidence>
<gene>
    <name evidence="5" type="ORF">CHS0354_006017</name>
</gene>
<protein>
    <submittedName>
        <fullName evidence="5">Uncharacterized protein</fullName>
    </submittedName>
</protein>
<evidence type="ECO:0000259" key="4">
    <source>
        <dbReference type="PROSITE" id="PS50898"/>
    </source>
</evidence>
<dbReference type="FunFam" id="1.10.167.10:FF:000001">
    <property type="entry name" value="Putative regulator of g-protein signaling 12"/>
    <property type="match status" value="1"/>
</dbReference>
<sequence>MFTDINCVGEAVLQTEEYGHIYSSEKELYRRRMYKDNLAHGRIAPNKHGKRSHPYQRRCSVDILNKSMIVRDTGSLKHRLSAPFNVKSIADHVQEKEVKDEVGQVTGWAVNFDKLLRDISGLHVFTEFLKKEFSEENIIFWTTVEEYKQITSDEMRIVKAKDIFDKHLCLDALEPVNIDSVARQQAHSQLDIPTPQIFDVAQHQIYQLMKRDSYARFLKSELYKTYLHKEMEGKPLDIPQEGTRNGKQKDQKEKESKMMIKGEENIKEKRRRSLLPWRNKASKSSMKSPSDAQAKKSKGKEKVQESEIQSKDTPISESKEVIIKNKVLFWIDLPNKKSVDVKAKSNRLIRVVLKPILHKYGFKMDRTEIYMSGHTALLDLEGLVSSLDNQRVVVVPKDDCPGWGVSRTQVDFFRMDTKGKDYLSLGLWKKESTTITAKNHVLTKMLSKATFKLLKNEEDTQMMKVTFVIV</sequence>
<keyword evidence="6" id="KW-1185">Reference proteome</keyword>
<evidence type="ECO:0000313" key="5">
    <source>
        <dbReference type="EMBL" id="KAK3584487.1"/>
    </source>
</evidence>
<dbReference type="InterPro" id="IPR044926">
    <property type="entry name" value="RGS_subdomain_2"/>
</dbReference>
<feature type="domain" description="RGS" evidence="3">
    <location>
        <begin position="111"/>
        <end position="227"/>
    </location>
</feature>
<comment type="caution">
    <text evidence="5">The sequence shown here is derived from an EMBL/GenBank/DDBJ whole genome shotgun (WGS) entry which is preliminary data.</text>
</comment>
<dbReference type="Gene3D" id="1.10.196.10">
    <property type="match status" value="1"/>
</dbReference>
<dbReference type="PRINTS" id="PR01301">
    <property type="entry name" value="RGSPROTEIN"/>
</dbReference>
<dbReference type="SMART" id="SM00315">
    <property type="entry name" value="RGS"/>
    <property type="match status" value="1"/>
</dbReference>
<dbReference type="PROSITE" id="PS50898">
    <property type="entry name" value="RBD"/>
    <property type="match status" value="1"/>
</dbReference>
<dbReference type="SMART" id="SM00455">
    <property type="entry name" value="RBD"/>
    <property type="match status" value="1"/>
</dbReference>
<dbReference type="InterPro" id="IPR046995">
    <property type="entry name" value="RGS10/12/14-like"/>
</dbReference>
<feature type="region of interest" description="Disordered" evidence="2">
    <location>
        <begin position="234"/>
        <end position="315"/>
    </location>
</feature>
<accession>A0AAE0S3B0</accession>
<evidence type="ECO:0000256" key="2">
    <source>
        <dbReference type="SAM" id="MobiDB-lite"/>
    </source>
</evidence>
<organism evidence="5 6">
    <name type="scientific">Potamilus streckersoni</name>
    <dbReference type="NCBI Taxonomy" id="2493646"/>
    <lineage>
        <taxon>Eukaryota</taxon>
        <taxon>Metazoa</taxon>
        <taxon>Spiralia</taxon>
        <taxon>Lophotrochozoa</taxon>
        <taxon>Mollusca</taxon>
        <taxon>Bivalvia</taxon>
        <taxon>Autobranchia</taxon>
        <taxon>Heteroconchia</taxon>
        <taxon>Palaeoheterodonta</taxon>
        <taxon>Unionida</taxon>
        <taxon>Unionoidea</taxon>
        <taxon>Unionidae</taxon>
        <taxon>Ambleminae</taxon>
        <taxon>Lampsilini</taxon>
        <taxon>Potamilus</taxon>
    </lineage>
</organism>